<sequence>MNLTHSNRSILSSLMVNLACEQHIHVLHLQHGLINFKQEIHL</sequence>
<dbReference type="AlphaFoldDB" id="A0A0B0N1K0"/>
<dbReference type="Proteomes" id="UP000032142">
    <property type="component" value="Unassembled WGS sequence"/>
</dbReference>
<organism evidence="1 2">
    <name type="scientific">Gossypium arboreum</name>
    <name type="common">Tree cotton</name>
    <name type="synonym">Gossypium nanking</name>
    <dbReference type="NCBI Taxonomy" id="29729"/>
    <lineage>
        <taxon>Eukaryota</taxon>
        <taxon>Viridiplantae</taxon>
        <taxon>Streptophyta</taxon>
        <taxon>Embryophyta</taxon>
        <taxon>Tracheophyta</taxon>
        <taxon>Spermatophyta</taxon>
        <taxon>Magnoliopsida</taxon>
        <taxon>eudicotyledons</taxon>
        <taxon>Gunneridae</taxon>
        <taxon>Pentapetalae</taxon>
        <taxon>rosids</taxon>
        <taxon>malvids</taxon>
        <taxon>Malvales</taxon>
        <taxon>Malvaceae</taxon>
        <taxon>Malvoideae</taxon>
        <taxon>Gossypium</taxon>
    </lineage>
</organism>
<dbReference type="EMBL" id="JRRC01461347">
    <property type="protein sequence ID" value="KHG06860.1"/>
    <property type="molecule type" value="Genomic_DNA"/>
</dbReference>
<comment type="caution">
    <text evidence="1">The sequence shown here is derived from an EMBL/GenBank/DDBJ whole genome shotgun (WGS) entry which is preliminary data.</text>
</comment>
<evidence type="ECO:0000313" key="1">
    <source>
        <dbReference type="EMBL" id="KHG06860.1"/>
    </source>
</evidence>
<accession>A0A0B0N1K0</accession>
<keyword evidence="2" id="KW-1185">Reference proteome</keyword>
<proteinExistence type="predicted"/>
<name>A0A0B0N1K0_GOSAR</name>
<evidence type="ECO:0000313" key="2">
    <source>
        <dbReference type="Proteomes" id="UP000032142"/>
    </source>
</evidence>
<reference evidence="2" key="1">
    <citation type="submission" date="2014-09" db="EMBL/GenBank/DDBJ databases">
        <authorList>
            <person name="Mudge J."/>
            <person name="Ramaraj T."/>
            <person name="Lindquist I.E."/>
            <person name="Bharti A.K."/>
            <person name="Sundararajan A."/>
            <person name="Cameron C.T."/>
            <person name="Woodward J.E."/>
            <person name="May G.D."/>
            <person name="Brubaker C."/>
            <person name="Broadhvest J."/>
            <person name="Wilkins T.A."/>
        </authorList>
    </citation>
    <scope>NUCLEOTIDE SEQUENCE</scope>
    <source>
        <strain evidence="2">cv. AKA8401</strain>
    </source>
</reference>
<gene>
    <name evidence="1" type="ORF">F383_33725</name>
</gene>
<protein>
    <submittedName>
        <fullName evidence="1">Uncharacterized protein</fullName>
    </submittedName>
</protein>